<name>A0ABP7IW43_9ACTN</name>
<protein>
    <recommendedName>
        <fullName evidence="4">DUF2516 family protein</fullName>
    </recommendedName>
</protein>
<evidence type="ECO:0000313" key="3">
    <source>
        <dbReference type="Proteomes" id="UP001501821"/>
    </source>
</evidence>
<keyword evidence="3" id="KW-1185">Reference proteome</keyword>
<organism evidence="2 3">
    <name type="scientific">Nocardioides panacisoli</name>
    <dbReference type="NCBI Taxonomy" id="627624"/>
    <lineage>
        <taxon>Bacteria</taxon>
        <taxon>Bacillati</taxon>
        <taxon>Actinomycetota</taxon>
        <taxon>Actinomycetes</taxon>
        <taxon>Propionibacteriales</taxon>
        <taxon>Nocardioidaceae</taxon>
        <taxon>Nocardioides</taxon>
    </lineage>
</organism>
<dbReference type="Proteomes" id="UP001501821">
    <property type="component" value="Unassembled WGS sequence"/>
</dbReference>
<evidence type="ECO:0000256" key="1">
    <source>
        <dbReference type="SAM" id="Phobius"/>
    </source>
</evidence>
<feature type="transmembrane region" description="Helical" evidence="1">
    <location>
        <begin position="15"/>
        <end position="38"/>
    </location>
</feature>
<keyword evidence="1" id="KW-0812">Transmembrane</keyword>
<dbReference type="Pfam" id="PF10724">
    <property type="entry name" value="DUF2516"/>
    <property type="match status" value="1"/>
</dbReference>
<dbReference type="InterPro" id="IPR019662">
    <property type="entry name" value="DUF2516"/>
</dbReference>
<proteinExistence type="predicted"/>
<feature type="transmembrane region" description="Helical" evidence="1">
    <location>
        <begin position="50"/>
        <end position="68"/>
    </location>
</feature>
<keyword evidence="1" id="KW-1133">Transmembrane helix</keyword>
<sequence length="100" mass="10896">MNQYLFAPPATYPELYFNLAVVFALLVVKIFAFANSLMYSAASYDAAGKLNKGTWCLVLGIAVVLQFVPIPLSIVNLAMTIAALVYLADVRPALAGLRRR</sequence>
<evidence type="ECO:0000313" key="2">
    <source>
        <dbReference type="EMBL" id="GAA3828433.1"/>
    </source>
</evidence>
<keyword evidence="1" id="KW-0472">Membrane</keyword>
<dbReference type="RefSeq" id="WP_344777311.1">
    <property type="nucleotide sequence ID" value="NZ_BAABAH010000013.1"/>
</dbReference>
<evidence type="ECO:0008006" key="4">
    <source>
        <dbReference type="Google" id="ProtNLM"/>
    </source>
</evidence>
<accession>A0ABP7IW43</accession>
<comment type="caution">
    <text evidence="2">The sequence shown here is derived from an EMBL/GenBank/DDBJ whole genome shotgun (WGS) entry which is preliminary data.</text>
</comment>
<reference evidence="3" key="1">
    <citation type="journal article" date="2019" name="Int. J. Syst. Evol. Microbiol.">
        <title>The Global Catalogue of Microorganisms (GCM) 10K type strain sequencing project: providing services to taxonomists for standard genome sequencing and annotation.</title>
        <authorList>
            <consortium name="The Broad Institute Genomics Platform"/>
            <consortium name="The Broad Institute Genome Sequencing Center for Infectious Disease"/>
            <person name="Wu L."/>
            <person name="Ma J."/>
        </authorList>
    </citation>
    <scope>NUCLEOTIDE SEQUENCE [LARGE SCALE GENOMIC DNA]</scope>
    <source>
        <strain evidence="3">JCM 16953</strain>
    </source>
</reference>
<dbReference type="EMBL" id="BAABAH010000013">
    <property type="protein sequence ID" value="GAA3828433.1"/>
    <property type="molecule type" value="Genomic_DNA"/>
</dbReference>
<gene>
    <name evidence="2" type="ORF">GCM10022242_32280</name>
</gene>